<accession>A0A5P8WDM7</accession>
<proteinExistence type="predicted"/>
<evidence type="ECO:0000313" key="1">
    <source>
        <dbReference type="EMBL" id="QFS50256.1"/>
    </source>
</evidence>
<evidence type="ECO:0000313" key="2">
    <source>
        <dbReference type="Proteomes" id="UP000326678"/>
    </source>
</evidence>
<gene>
    <name evidence="1" type="ORF">GXM_07750</name>
</gene>
<dbReference type="Proteomes" id="UP000326678">
    <property type="component" value="Chromosome Gxm2"/>
</dbReference>
<dbReference type="AlphaFoldDB" id="A0A5P8WDM7"/>
<dbReference type="KEGG" id="nsh:GXM_07750"/>
<name>A0A5P8WDM7_9NOSO</name>
<keyword evidence="2" id="KW-1185">Reference proteome</keyword>
<sequence>MLSFGRKIKVYLFDSDYKFISQDCQRYLERTALWETLVLD</sequence>
<reference evidence="1 2" key="1">
    <citation type="submission" date="2019-10" db="EMBL/GenBank/DDBJ databases">
        <title>Genomic and transcriptomic insights into the perfect genentic adaptation of a filamentous nitrogen-fixing cyanobacterium to rice fields.</title>
        <authorList>
            <person name="Chen Z."/>
        </authorList>
    </citation>
    <scope>NUCLEOTIDE SEQUENCE [LARGE SCALE GENOMIC DNA]</scope>
    <source>
        <strain evidence="1">CCNUC1</strain>
    </source>
</reference>
<protein>
    <submittedName>
        <fullName evidence="1">Uncharacterized protein</fullName>
    </submittedName>
</protein>
<dbReference type="EMBL" id="CP045227">
    <property type="protein sequence ID" value="QFS50256.1"/>
    <property type="molecule type" value="Genomic_DNA"/>
</dbReference>
<organism evidence="1 2">
    <name type="scientific">Nostoc sphaeroides CCNUC1</name>
    <dbReference type="NCBI Taxonomy" id="2653204"/>
    <lineage>
        <taxon>Bacteria</taxon>
        <taxon>Bacillati</taxon>
        <taxon>Cyanobacteriota</taxon>
        <taxon>Cyanophyceae</taxon>
        <taxon>Nostocales</taxon>
        <taxon>Nostocaceae</taxon>
        <taxon>Nostoc</taxon>
    </lineage>
</organism>